<dbReference type="Proteomes" id="UP000773614">
    <property type="component" value="Unassembled WGS sequence"/>
</dbReference>
<gene>
    <name evidence="1" type="primary">lptD</name>
    <name evidence="3" type="ORF">E4O86_19270</name>
</gene>
<dbReference type="GO" id="GO:0043165">
    <property type="term" value="P:Gram-negative-bacterium-type cell outer membrane assembly"/>
    <property type="evidence" value="ECO:0007669"/>
    <property type="project" value="UniProtKB-UniRule"/>
</dbReference>
<dbReference type="GO" id="GO:0009279">
    <property type="term" value="C:cell outer membrane"/>
    <property type="evidence" value="ECO:0007669"/>
    <property type="project" value="UniProtKB-SubCell"/>
</dbReference>
<keyword evidence="1" id="KW-0998">Cell outer membrane</keyword>
<keyword evidence="1" id="KW-0472">Membrane</keyword>
<dbReference type="HAMAP" id="MF_01411">
    <property type="entry name" value="LPS_assembly_LptD"/>
    <property type="match status" value="1"/>
</dbReference>
<dbReference type="Pfam" id="PF04453">
    <property type="entry name" value="LptD"/>
    <property type="match status" value="1"/>
</dbReference>
<keyword evidence="1" id="KW-0732">Signal</keyword>
<comment type="caution">
    <text evidence="3">The sequence shown here is derived from an EMBL/GenBank/DDBJ whole genome shotgun (WGS) entry which is preliminary data.</text>
</comment>
<comment type="subcellular location">
    <subcellularLocation>
        <location evidence="1">Cell outer membrane</location>
    </subcellularLocation>
</comment>
<feature type="domain" description="LptD C-terminal" evidence="2">
    <location>
        <begin position="307"/>
        <end position="689"/>
    </location>
</feature>
<keyword evidence="4" id="KW-1185">Reference proteome</keyword>
<protein>
    <recommendedName>
        <fullName evidence="1">LPS-assembly protein LptD</fullName>
    </recommendedName>
</protein>
<comment type="caution">
    <text evidence="1">Lacks conserved residue(s) required for the propagation of feature annotation.</text>
</comment>
<dbReference type="InterPro" id="IPR050218">
    <property type="entry name" value="LptD"/>
</dbReference>
<dbReference type="AlphaFoldDB" id="A0A964WV69"/>
<evidence type="ECO:0000259" key="2">
    <source>
        <dbReference type="Pfam" id="PF04453"/>
    </source>
</evidence>
<proteinExistence type="inferred from homology"/>
<dbReference type="EMBL" id="SPKJ01000100">
    <property type="protein sequence ID" value="MYZ49851.1"/>
    <property type="molecule type" value="Genomic_DNA"/>
</dbReference>
<dbReference type="RefSeq" id="WP_161142191.1">
    <property type="nucleotide sequence ID" value="NZ_SPKJ01000100.1"/>
</dbReference>
<dbReference type="GO" id="GO:1990351">
    <property type="term" value="C:transporter complex"/>
    <property type="evidence" value="ECO:0007669"/>
    <property type="project" value="TreeGrafter"/>
</dbReference>
<dbReference type="OrthoDB" id="9760225at2"/>
<dbReference type="InterPro" id="IPR020889">
    <property type="entry name" value="LipoPS_assembly_LptD"/>
</dbReference>
<evidence type="ECO:0000313" key="4">
    <source>
        <dbReference type="Proteomes" id="UP000773614"/>
    </source>
</evidence>
<reference evidence="3" key="1">
    <citation type="submission" date="2019-03" db="EMBL/GenBank/DDBJ databases">
        <title>Afifella sp. nov., isolated from activated sludge.</title>
        <authorList>
            <person name="Li Q."/>
            <person name="Liu Y."/>
        </authorList>
    </citation>
    <scope>NUCLEOTIDE SEQUENCE</scope>
    <source>
        <strain evidence="3">L72</strain>
    </source>
</reference>
<comment type="function">
    <text evidence="1">Involved in the assembly of lipopolysaccharide (LPS) at the surface of the outer membrane.</text>
</comment>
<comment type="subunit">
    <text evidence="1">Component of the lipopolysaccharide transport and assembly complex.</text>
</comment>
<dbReference type="GO" id="GO:0015920">
    <property type="term" value="P:lipopolysaccharide transport"/>
    <property type="evidence" value="ECO:0007669"/>
    <property type="project" value="InterPro"/>
</dbReference>
<evidence type="ECO:0000256" key="1">
    <source>
        <dbReference type="HAMAP-Rule" id="MF_01411"/>
    </source>
</evidence>
<feature type="chain" id="PRO_5038202946" description="LPS-assembly protein LptD" evidence="1">
    <location>
        <begin position="35"/>
        <end position="779"/>
    </location>
</feature>
<name>A0A964WV69_9HYPH</name>
<evidence type="ECO:0000313" key="3">
    <source>
        <dbReference type="EMBL" id="MYZ49851.1"/>
    </source>
</evidence>
<dbReference type="InterPro" id="IPR007543">
    <property type="entry name" value="LptD_C"/>
</dbReference>
<dbReference type="PANTHER" id="PTHR30189">
    <property type="entry name" value="LPS-ASSEMBLY PROTEIN"/>
    <property type="match status" value="1"/>
</dbReference>
<comment type="similarity">
    <text evidence="1">Belongs to the LptD family.</text>
</comment>
<sequence precursor="true">MTTRPTAAKERAGPLARALLLALALAVPAAPALAQSADPFGSIAAGNPEAKMLLEADQLVYDFDSKVVTAIGGVQIYYNGYSVQSARVTYEQQSGRLTASGGVRIVEPDGNIINAEFADITDTFRDGFLQSLNVETIDRARFAATSAERRNGNVTVFREGVYTACEPCKEDPQRPPLWQIKAKRVIHDKKTRTVYYEHASIEFFGVPIAYTPYFFHPDPTVKRKTGFLIPRIQQAEALGFGVTTPFFWNLAPNYDLTFSPTVYSQQGVLAQIEWRHRILRGSYNVRVSGIFQQAPDEFAGLSGDRDFRGSVQTAGMFQLTPNWKAGWDITTTTDRTFGRDYKIEGATALDVPSTIYLTGFSERNSFDLRGYYFRVQREDTVEYDSATGAAYTHDDQQEQAVVHPVLDHNYVFDRPILGGELRLDSNLTSLSRVESDRRTVPAVDYYNGLAGTFTRASTDASWQRRIMGPGGQLFTPFAYLKTDLNWVAADNQATGLAENDTLPRAMPAVGLEYRWPFIATSRGVTQTFSPIAQIIVRPNEQHVGELPNEDAQSLVFDDTVLFSWDKFSGYDRQEGGTRANIGASYFAQFGNGWSVDALAGQSYQIAGRNSYEEQDPSLTGIGSGLDSAVSDYVGRVTIDSGRGVSLTARGRFDEKDFTLNRTEVTSTFARGRNSATLGYAYLKARPEQGIETDRREVAATAVAAVTKTWSVRGGITYDLENEGVVKQSIGLAYDDECFNLSATYAETRDRYSDIITDKQIFVRFNLRTIGDTALTSNVE</sequence>
<accession>A0A964WV69</accession>
<dbReference type="PANTHER" id="PTHR30189:SF1">
    <property type="entry name" value="LPS-ASSEMBLY PROTEIN LPTD"/>
    <property type="match status" value="1"/>
</dbReference>
<feature type="signal peptide" evidence="1">
    <location>
        <begin position="1"/>
        <end position="34"/>
    </location>
</feature>
<organism evidence="3 4">
    <name type="scientific">Propylenella binzhouense</name>
    <dbReference type="NCBI Taxonomy" id="2555902"/>
    <lineage>
        <taxon>Bacteria</taxon>
        <taxon>Pseudomonadati</taxon>
        <taxon>Pseudomonadota</taxon>
        <taxon>Alphaproteobacteria</taxon>
        <taxon>Hyphomicrobiales</taxon>
        <taxon>Propylenellaceae</taxon>
        <taxon>Propylenella</taxon>
    </lineage>
</organism>